<name>A0A9W9N2E4_9EURO</name>
<dbReference type="Gene3D" id="2.60.120.10">
    <property type="entry name" value="Jelly Rolls"/>
    <property type="match status" value="1"/>
</dbReference>
<dbReference type="AlphaFoldDB" id="A0A9W9N2E4"/>
<reference evidence="1" key="1">
    <citation type="submission" date="2022-12" db="EMBL/GenBank/DDBJ databases">
        <authorList>
            <person name="Petersen C."/>
        </authorList>
    </citation>
    <scope>NUCLEOTIDE SEQUENCE</scope>
    <source>
        <strain evidence="1">IBT 15544</strain>
    </source>
</reference>
<dbReference type="Proteomes" id="UP001150904">
    <property type="component" value="Unassembled WGS sequence"/>
</dbReference>
<dbReference type="PANTHER" id="PTHR36448">
    <property type="entry name" value="BLR7373 PROTEIN"/>
    <property type="match status" value="1"/>
</dbReference>
<organism evidence="1 2">
    <name type="scientific">Penicillium cinerascens</name>
    <dbReference type="NCBI Taxonomy" id="70096"/>
    <lineage>
        <taxon>Eukaryota</taxon>
        <taxon>Fungi</taxon>
        <taxon>Dikarya</taxon>
        <taxon>Ascomycota</taxon>
        <taxon>Pezizomycotina</taxon>
        <taxon>Eurotiomycetes</taxon>
        <taxon>Eurotiomycetidae</taxon>
        <taxon>Eurotiales</taxon>
        <taxon>Aspergillaceae</taxon>
        <taxon>Penicillium</taxon>
    </lineage>
</organism>
<evidence type="ECO:0008006" key="3">
    <source>
        <dbReference type="Google" id="ProtNLM"/>
    </source>
</evidence>
<dbReference type="PANTHER" id="PTHR36448:SF2">
    <property type="entry name" value="CUPIN TYPE-1 DOMAIN-CONTAINING PROTEIN"/>
    <property type="match status" value="1"/>
</dbReference>
<dbReference type="GeneID" id="83177926"/>
<evidence type="ECO:0000313" key="2">
    <source>
        <dbReference type="Proteomes" id="UP001150904"/>
    </source>
</evidence>
<dbReference type="InterPro" id="IPR014710">
    <property type="entry name" value="RmlC-like_jellyroll"/>
</dbReference>
<dbReference type="EMBL" id="JAPQKR010000008">
    <property type="protein sequence ID" value="KAJ5211917.1"/>
    <property type="molecule type" value="Genomic_DNA"/>
</dbReference>
<keyword evidence="2" id="KW-1185">Reference proteome</keyword>
<proteinExistence type="predicted"/>
<evidence type="ECO:0000313" key="1">
    <source>
        <dbReference type="EMBL" id="KAJ5211917.1"/>
    </source>
</evidence>
<protein>
    <recommendedName>
        <fullName evidence="3">Cupin type-1 domain-containing protein</fullName>
    </recommendedName>
</protein>
<gene>
    <name evidence="1" type="ORF">N7498_003563</name>
</gene>
<reference evidence="1" key="2">
    <citation type="journal article" date="2023" name="IMA Fungus">
        <title>Comparative genomic study of the Penicillium genus elucidates a diverse pangenome and 15 lateral gene transfer events.</title>
        <authorList>
            <person name="Petersen C."/>
            <person name="Sorensen T."/>
            <person name="Nielsen M.R."/>
            <person name="Sondergaard T.E."/>
            <person name="Sorensen J.L."/>
            <person name="Fitzpatrick D.A."/>
            <person name="Frisvad J.C."/>
            <person name="Nielsen K.L."/>
        </authorList>
    </citation>
    <scope>NUCLEOTIDE SEQUENCE</scope>
    <source>
        <strain evidence="1">IBT 15544</strain>
    </source>
</reference>
<dbReference type="InterPro" id="IPR047121">
    <property type="entry name" value="YjiB-like"/>
</dbReference>
<accession>A0A9W9N2E4</accession>
<comment type="caution">
    <text evidence="1">The sequence shown here is derived from an EMBL/GenBank/DDBJ whole genome shotgun (WGS) entry which is preliminary data.</text>
</comment>
<dbReference type="InterPro" id="IPR011051">
    <property type="entry name" value="RmlC_Cupin_sf"/>
</dbReference>
<sequence length="112" mass="12284">MNATGGSRLALGRERHETATGGVEVDVKAGDVIVVPAGVSHRSLSAYGDYRYIGVYPEAAPKWRNNYCRGNEDMETLREEIAGVDIPQHDPVYGLDGPLVDIWNEASRQNKL</sequence>
<dbReference type="RefSeq" id="XP_058310087.1">
    <property type="nucleotide sequence ID" value="XM_058450625.1"/>
</dbReference>
<dbReference type="OrthoDB" id="2446447at2759"/>
<dbReference type="SUPFAM" id="SSF51182">
    <property type="entry name" value="RmlC-like cupins"/>
    <property type="match status" value="1"/>
</dbReference>